<dbReference type="AlphaFoldDB" id="A0A653DGS7"/>
<dbReference type="EMBL" id="CAACVG010012003">
    <property type="protein sequence ID" value="VEN59390.1"/>
    <property type="molecule type" value="Genomic_DNA"/>
</dbReference>
<dbReference type="SUPFAM" id="SSF50494">
    <property type="entry name" value="Trypsin-like serine proteases"/>
    <property type="match status" value="1"/>
</dbReference>
<sequence length="116" mass="13471">MQNRFRYMPILYFIVTELPQCVLKDDYNLTLRITKGTPEDYRSYSFYVDLTILHYNNTINKTDKQIKCGGTIIGKRWILTAAHCCFGLFLQNTTYVATTISHTRALAMVTVEGHCY</sequence>
<evidence type="ECO:0000313" key="2">
    <source>
        <dbReference type="EMBL" id="VEN59390.1"/>
    </source>
</evidence>
<feature type="domain" description="Peptidase S1" evidence="1">
    <location>
        <begin position="62"/>
        <end position="97"/>
    </location>
</feature>
<dbReference type="InterPro" id="IPR009003">
    <property type="entry name" value="Peptidase_S1_PA"/>
</dbReference>
<dbReference type="PROSITE" id="PS00134">
    <property type="entry name" value="TRYPSIN_HIS"/>
    <property type="match status" value="1"/>
</dbReference>
<dbReference type="InterPro" id="IPR001254">
    <property type="entry name" value="Trypsin_dom"/>
</dbReference>
<accession>A0A653DGS7</accession>
<protein>
    <recommendedName>
        <fullName evidence="1">Peptidase S1 domain-containing protein</fullName>
    </recommendedName>
</protein>
<dbReference type="OrthoDB" id="6761504at2759"/>
<proteinExistence type="predicted"/>
<dbReference type="Proteomes" id="UP000410492">
    <property type="component" value="Unassembled WGS sequence"/>
</dbReference>
<dbReference type="InterPro" id="IPR018114">
    <property type="entry name" value="TRYPSIN_HIS"/>
</dbReference>
<dbReference type="GO" id="GO:0004252">
    <property type="term" value="F:serine-type endopeptidase activity"/>
    <property type="evidence" value="ECO:0007669"/>
    <property type="project" value="InterPro"/>
</dbReference>
<keyword evidence="3" id="KW-1185">Reference proteome</keyword>
<evidence type="ECO:0000313" key="3">
    <source>
        <dbReference type="Proteomes" id="UP000410492"/>
    </source>
</evidence>
<dbReference type="Pfam" id="PF00089">
    <property type="entry name" value="Trypsin"/>
    <property type="match status" value="1"/>
</dbReference>
<dbReference type="InterPro" id="IPR043504">
    <property type="entry name" value="Peptidase_S1_PA_chymotrypsin"/>
</dbReference>
<dbReference type="GO" id="GO:0006508">
    <property type="term" value="P:proteolysis"/>
    <property type="evidence" value="ECO:0007669"/>
    <property type="project" value="InterPro"/>
</dbReference>
<reference evidence="2 3" key="1">
    <citation type="submission" date="2019-01" db="EMBL/GenBank/DDBJ databases">
        <authorList>
            <person name="Sayadi A."/>
        </authorList>
    </citation>
    <scope>NUCLEOTIDE SEQUENCE [LARGE SCALE GENOMIC DNA]</scope>
</reference>
<name>A0A653DGS7_CALMS</name>
<evidence type="ECO:0000259" key="1">
    <source>
        <dbReference type="Pfam" id="PF00089"/>
    </source>
</evidence>
<dbReference type="Gene3D" id="2.40.10.10">
    <property type="entry name" value="Trypsin-like serine proteases"/>
    <property type="match status" value="1"/>
</dbReference>
<organism evidence="2 3">
    <name type="scientific">Callosobruchus maculatus</name>
    <name type="common">Southern cowpea weevil</name>
    <name type="synonym">Pulse bruchid</name>
    <dbReference type="NCBI Taxonomy" id="64391"/>
    <lineage>
        <taxon>Eukaryota</taxon>
        <taxon>Metazoa</taxon>
        <taxon>Ecdysozoa</taxon>
        <taxon>Arthropoda</taxon>
        <taxon>Hexapoda</taxon>
        <taxon>Insecta</taxon>
        <taxon>Pterygota</taxon>
        <taxon>Neoptera</taxon>
        <taxon>Endopterygota</taxon>
        <taxon>Coleoptera</taxon>
        <taxon>Polyphaga</taxon>
        <taxon>Cucujiformia</taxon>
        <taxon>Chrysomeloidea</taxon>
        <taxon>Chrysomelidae</taxon>
        <taxon>Bruchinae</taxon>
        <taxon>Bruchini</taxon>
        <taxon>Callosobruchus</taxon>
    </lineage>
</organism>
<gene>
    <name evidence="2" type="ORF">CALMAC_LOCUS17413</name>
</gene>